<evidence type="ECO:0000313" key="1">
    <source>
        <dbReference type="EMBL" id="TYR30915.1"/>
    </source>
</evidence>
<dbReference type="RefSeq" id="WP_148915716.1">
    <property type="nucleotide sequence ID" value="NZ_VSZS01000065.1"/>
</dbReference>
<dbReference type="AlphaFoldDB" id="A0A5D4GUE7"/>
<organism evidence="1 2">
    <name type="scientific">Neoaquamicrobium microcysteis</name>
    <dbReference type="NCBI Taxonomy" id="2682781"/>
    <lineage>
        <taxon>Bacteria</taxon>
        <taxon>Pseudomonadati</taxon>
        <taxon>Pseudomonadota</taxon>
        <taxon>Alphaproteobacteria</taxon>
        <taxon>Hyphomicrobiales</taxon>
        <taxon>Phyllobacteriaceae</taxon>
        <taxon>Neoaquamicrobium</taxon>
    </lineage>
</organism>
<dbReference type="EMBL" id="VSZS01000065">
    <property type="protein sequence ID" value="TYR30915.1"/>
    <property type="molecule type" value="Genomic_DNA"/>
</dbReference>
<reference evidence="1 2" key="2">
    <citation type="submission" date="2019-09" db="EMBL/GenBank/DDBJ databases">
        <title>Mesorhizobium sp. MaA-C15 isolated from Microcystis aeruginosa.</title>
        <authorList>
            <person name="Jeong S.E."/>
            <person name="Jin H.M."/>
            <person name="Jeon C.O."/>
        </authorList>
    </citation>
    <scope>NUCLEOTIDE SEQUENCE [LARGE SCALE GENOMIC DNA]</scope>
    <source>
        <strain evidence="1 2">MaA-C15</strain>
    </source>
</reference>
<dbReference type="Proteomes" id="UP000323258">
    <property type="component" value="Unassembled WGS sequence"/>
</dbReference>
<comment type="caution">
    <text evidence="1">The sequence shown here is derived from an EMBL/GenBank/DDBJ whole genome shotgun (WGS) entry which is preliminary data.</text>
</comment>
<accession>A0A5D4GUE7</accession>
<protein>
    <submittedName>
        <fullName evidence="1">Uncharacterized protein</fullName>
    </submittedName>
</protein>
<reference evidence="1 2" key="1">
    <citation type="submission" date="2019-08" db="EMBL/GenBank/DDBJ databases">
        <authorList>
            <person name="Seo Y.L."/>
        </authorList>
    </citation>
    <scope>NUCLEOTIDE SEQUENCE [LARGE SCALE GENOMIC DNA]</scope>
    <source>
        <strain evidence="1 2">MaA-C15</strain>
    </source>
</reference>
<proteinExistence type="predicted"/>
<evidence type="ECO:0000313" key="2">
    <source>
        <dbReference type="Proteomes" id="UP000323258"/>
    </source>
</evidence>
<keyword evidence="2" id="KW-1185">Reference proteome</keyword>
<name>A0A5D4GUE7_9HYPH</name>
<gene>
    <name evidence="1" type="ORF">FY036_15805</name>
</gene>
<sequence>MTIFVRIGATDETEIPCHSLEQWHAMLDANRRGDIAAVERLLATPPKMIAMASMLLVPTADEADELPEFAREFWRKYRQRNGEPEPVQRDGVQFDVAPNRANKRTNDLLQRIAEMGGGQP</sequence>